<dbReference type="Proteomes" id="UP000824366">
    <property type="component" value="Chromosome"/>
</dbReference>
<evidence type="ECO:0000256" key="1">
    <source>
        <dbReference type="SAM" id="MobiDB-lite"/>
    </source>
</evidence>
<evidence type="ECO:0000313" key="3">
    <source>
        <dbReference type="Proteomes" id="UP000824366"/>
    </source>
</evidence>
<feature type="region of interest" description="Disordered" evidence="1">
    <location>
        <begin position="1"/>
        <end position="37"/>
    </location>
</feature>
<evidence type="ECO:0008006" key="4">
    <source>
        <dbReference type="Google" id="ProtNLM"/>
    </source>
</evidence>
<feature type="compositionally biased region" description="Polar residues" evidence="1">
    <location>
        <begin position="28"/>
        <end position="37"/>
    </location>
</feature>
<dbReference type="RefSeq" id="WP_223907782.1">
    <property type="nucleotide sequence ID" value="NZ_AP024238.1"/>
</dbReference>
<dbReference type="EMBL" id="AP024238">
    <property type="protein sequence ID" value="BCO25681.1"/>
    <property type="molecule type" value="Genomic_DNA"/>
</dbReference>
<proteinExistence type="predicted"/>
<protein>
    <recommendedName>
        <fullName evidence="4">Flagellin</fullName>
    </recommendedName>
</protein>
<organism evidence="2 3">
    <name type="scientific">Rhodoferax lithotrophicus</name>
    <dbReference type="NCBI Taxonomy" id="2798804"/>
    <lineage>
        <taxon>Bacteria</taxon>
        <taxon>Pseudomonadati</taxon>
        <taxon>Pseudomonadota</taxon>
        <taxon>Betaproteobacteria</taxon>
        <taxon>Burkholderiales</taxon>
        <taxon>Comamonadaceae</taxon>
        <taxon>Rhodoferax</taxon>
    </lineage>
</organism>
<name>A0ABM7MHI7_9BURK</name>
<gene>
    <name evidence="2" type="ORF">MIZ03_0560</name>
</gene>
<accession>A0ABM7MHI7</accession>
<reference evidence="2 3" key="1">
    <citation type="journal article" date="2021" name="Microbiol. Spectr.">
        <title>A Single Bacterium Capable of Oxidation and Reduction of Iron at Circumneutral pH.</title>
        <authorList>
            <person name="Kato S."/>
            <person name="Ohkuma M."/>
        </authorList>
    </citation>
    <scope>NUCLEOTIDE SEQUENCE [LARGE SCALE GENOMIC DNA]</scope>
    <source>
        <strain evidence="2 3">MIZ03</strain>
    </source>
</reference>
<keyword evidence="3" id="KW-1185">Reference proteome</keyword>
<sequence>MSMSVSMGLPGIVRSTSSSLQTKSPSQDQQTQSNTAPQFGLDTASAVAQAQKIVDDAMAGIMLARQNATPYVSLSSRSTVSLDRTSQTDIRTSQSLQNDLQQMREMLGALSNQGSTQTESGSAQQSVSAAQVVTSTGSAAQINTNGDSSSQTQATATTANTNTSKLGLQAISSYSQMARLSRASAAGSTTGVSEQTQGAQSLQQLGTTALAGANQSTQQVLSLFR</sequence>
<evidence type="ECO:0000313" key="2">
    <source>
        <dbReference type="EMBL" id="BCO25681.1"/>
    </source>
</evidence>
<feature type="compositionally biased region" description="Low complexity" evidence="1">
    <location>
        <begin position="15"/>
        <end position="27"/>
    </location>
</feature>